<evidence type="ECO:0000256" key="11">
    <source>
        <dbReference type="ARBA" id="ARBA00050980"/>
    </source>
</evidence>
<dbReference type="NCBIfam" id="TIGR00747">
    <property type="entry name" value="fabH"/>
    <property type="match status" value="1"/>
</dbReference>
<gene>
    <name evidence="20" type="primary">fabH</name>
    <name evidence="23" type="ORF">AF331_13880</name>
</gene>
<dbReference type="InterPro" id="IPR013751">
    <property type="entry name" value="ACP_syn_III_N"/>
</dbReference>
<dbReference type="STRING" id="189381.GCA_900166615_01148"/>
<comment type="catalytic activity">
    <reaction evidence="13">
        <text>hexanoyl-CoA + malonyl-[ACP] + H(+) = 3-oxooctanoyl-[ACP] + CO2 + CoA</text>
        <dbReference type="Rhea" id="RHEA:42256"/>
        <dbReference type="Rhea" id="RHEA-COMP:9623"/>
        <dbReference type="Rhea" id="RHEA-COMP:9633"/>
        <dbReference type="ChEBI" id="CHEBI:15378"/>
        <dbReference type="ChEBI" id="CHEBI:16526"/>
        <dbReference type="ChEBI" id="CHEBI:57287"/>
        <dbReference type="ChEBI" id="CHEBI:62620"/>
        <dbReference type="ChEBI" id="CHEBI:78449"/>
        <dbReference type="ChEBI" id="CHEBI:78460"/>
    </reaction>
    <physiologicalReaction direction="left-to-right" evidence="13">
        <dbReference type="Rhea" id="RHEA:42257"/>
    </physiologicalReaction>
</comment>
<comment type="subcellular location">
    <subcellularLocation>
        <location evidence="20">Cytoplasm</location>
    </subcellularLocation>
</comment>
<evidence type="ECO:0000256" key="14">
    <source>
        <dbReference type="ARBA" id="ARBA00052279"/>
    </source>
</evidence>
<keyword evidence="20" id="KW-0511">Multifunctional enzyme</keyword>
<comment type="pathway">
    <text evidence="1 20">Lipid metabolism; fatty acid biosynthesis.</text>
</comment>
<feature type="active site" evidence="20">
    <location>
        <position position="289"/>
    </location>
</feature>
<evidence type="ECO:0000256" key="18">
    <source>
        <dbReference type="ARBA" id="ARBA00052985"/>
    </source>
</evidence>
<evidence type="ECO:0000256" key="17">
    <source>
        <dbReference type="ARBA" id="ARBA00052801"/>
    </source>
</evidence>
<sequence>MKKVVLLLNQSRARITAIGTYVPEKKLTNADLEKMVDTTDEWIVQRTGMHERRVSADDQFASHLAFGAVQNLIDGYGKDLSEVDCIIVATTTPDHAFPSVACLIQNHFDIPATGAFDLNATCAGFTYSLHVANNMVSSGIHKKILVVASETLTKVTDYTDRSTCILFGDAAAAMLVEYDEENPSFLANHMGANGAGGAHVYRRTFAPTLHGQELDPSGKMVQNGREVYKWATRTIPGGVEELLTKSGIERDKLDWFIPHSANLRMVESICDKAGINVENTLTSMQYFGNTSSASIPLAIHKGIKEGKVNDGDTMLLYGFGGGLTHLGLVLNWSPDSPKA</sequence>
<dbReference type="Proteomes" id="UP000037405">
    <property type="component" value="Unassembled WGS sequence"/>
</dbReference>
<feature type="region of interest" description="ACP-binding" evidence="20">
    <location>
        <begin position="260"/>
        <end position="264"/>
    </location>
</feature>
<dbReference type="GO" id="GO:0044550">
    <property type="term" value="P:secondary metabolite biosynthetic process"/>
    <property type="evidence" value="ECO:0007669"/>
    <property type="project" value="TreeGrafter"/>
</dbReference>
<evidence type="ECO:0000256" key="20">
    <source>
        <dbReference type="HAMAP-Rule" id="MF_01815"/>
    </source>
</evidence>
<dbReference type="GO" id="GO:0004315">
    <property type="term" value="F:3-oxoacyl-[acyl-carrier-protein] synthase activity"/>
    <property type="evidence" value="ECO:0007669"/>
    <property type="project" value="InterPro"/>
</dbReference>
<evidence type="ECO:0000256" key="15">
    <source>
        <dbReference type="ARBA" id="ARBA00052407"/>
    </source>
</evidence>
<dbReference type="InterPro" id="IPR004655">
    <property type="entry name" value="FabH"/>
</dbReference>
<evidence type="ECO:0000256" key="16">
    <source>
        <dbReference type="ARBA" id="ARBA00052467"/>
    </source>
</evidence>
<reference evidence="24" key="1">
    <citation type="submission" date="2015-07" db="EMBL/GenBank/DDBJ databases">
        <title>Fjat-14235 jcm11544.</title>
        <authorList>
            <person name="Liu B."/>
            <person name="Wang J."/>
            <person name="Zhu Y."/>
            <person name="Liu G."/>
            <person name="Chen Q."/>
            <person name="Chen Z."/>
            <person name="Lan J."/>
            <person name="Che J."/>
            <person name="Ge C."/>
            <person name="Shi H."/>
            <person name="Pan Z."/>
            <person name="Liu X."/>
        </authorList>
    </citation>
    <scope>NUCLEOTIDE SEQUENCE [LARGE SCALE GENOMIC DNA]</scope>
    <source>
        <strain evidence="24">JCM 11544</strain>
    </source>
</reference>
<dbReference type="Pfam" id="PF08541">
    <property type="entry name" value="ACP_syn_III_C"/>
    <property type="match status" value="1"/>
</dbReference>
<dbReference type="InterPro" id="IPR016039">
    <property type="entry name" value="Thiolase-like"/>
</dbReference>
<evidence type="ECO:0000259" key="22">
    <source>
        <dbReference type="Pfam" id="PF08545"/>
    </source>
</evidence>
<evidence type="ECO:0000256" key="13">
    <source>
        <dbReference type="ARBA" id="ARBA00051330"/>
    </source>
</evidence>
<comment type="similarity">
    <text evidence="2 20">Belongs to the thiolase-like superfamily. FabH family.</text>
</comment>
<evidence type="ECO:0000256" key="7">
    <source>
        <dbReference type="ARBA" id="ARBA00023098"/>
    </source>
</evidence>
<comment type="catalytic activity">
    <reaction evidence="17">
        <text>butanoyl-CoA + malonyl-[ACP] + H(+) = 3-oxohexanoyl-[ACP] + CO2 + CoA</text>
        <dbReference type="Rhea" id="RHEA:42248"/>
        <dbReference type="Rhea" id="RHEA-COMP:9623"/>
        <dbReference type="Rhea" id="RHEA-COMP:9629"/>
        <dbReference type="ChEBI" id="CHEBI:15378"/>
        <dbReference type="ChEBI" id="CHEBI:16526"/>
        <dbReference type="ChEBI" id="CHEBI:57287"/>
        <dbReference type="ChEBI" id="CHEBI:57371"/>
        <dbReference type="ChEBI" id="CHEBI:78449"/>
        <dbReference type="ChEBI" id="CHEBI:78456"/>
    </reaction>
    <physiologicalReaction direction="left-to-right" evidence="17">
        <dbReference type="Rhea" id="RHEA:42249"/>
    </physiologicalReaction>
</comment>
<evidence type="ECO:0000256" key="10">
    <source>
        <dbReference type="ARBA" id="ARBA00050479"/>
    </source>
</evidence>
<comment type="catalytic activity">
    <reaction evidence="16">
        <text>2-methylpropanoyl-CoA + malonyl-[ACP] + H(+) = 4-methyl-3-oxopentanoyl-[ACP] + CO2 + CoA</text>
        <dbReference type="Rhea" id="RHEA:42268"/>
        <dbReference type="Rhea" id="RHEA-COMP:9623"/>
        <dbReference type="Rhea" id="RHEA-COMP:9940"/>
        <dbReference type="ChEBI" id="CHEBI:15378"/>
        <dbReference type="ChEBI" id="CHEBI:16526"/>
        <dbReference type="ChEBI" id="CHEBI:57287"/>
        <dbReference type="ChEBI" id="CHEBI:57338"/>
        <dbReference type="ChEBI" id="CHEBI:78449"/>
        <dbReference type="ChEBI" id="CHEBI:78820"/>
        <dbReference type="EC" id="2.3.1.300"/>
    </reaction>
    <physiologicalReaction direction="left-to-right" evidence="16">
        <dbReference type="Rhea" id="RHEA:42269"/>
    </physiologicalReaction>
</comment>
<organism evidence="23 24">
    <name type="scientific">Rossellomorea marisflavi</name>
    <dbReference type="NCBI Taxonomy" id="189381"/>
    <lineage>
        <taxon>Bacteria</taxon>
        <taxon>Bacillati</taxon>
        <taxon>Bacillota</taxon>
        <taxon>Bacilli</taxon>
        <taxon>Bacillales</taxon>
        <taxon>Bacillaceae</taxon>
        <taxon>Rossellomorea</taxon>
    </lineage>
</organism>
<comment type="catalytic activity">
    <reaction evidence="15">
        <text>(2S)-2-methylbutanoyl-CoA + malonyl-[ACP] + H(+) = (4S)-4-methyl-3-oxohexanoyl-[ACP] + CO2 + CoA</text>
        <dbReference type="Rhea" id="RHEA:42276"/>
        <dbReference type="Rhea" id="RHEA-COMP:9623"/>
        <dbReference type="Rhea" id="RHEA-COMP:17148"/>
        <dbReference type="ChEBI" id="CHEBI:15378"/>
        <dbReference type="ChEBI" id="CHEBI:16526"/>
        <dbReference type="ChEBI" id="CHEBI:57287"/>
        <dbReference type="ChEBI" id="CHEBI:78449"/>
        <dbReference type="ChEBI" id="CHEBI:88166"/>
        <dbReference type="ChEBI" id="CHEBI:167462"/>
        <dbReference type="EC" id="2.3.1.300"/>
    </reaction>
    <physiologicalReaction direction="left-to-right" evidence="15">
        <dbReference type="Rhea" id="RHEA:42277"/>
    </physiologicalReaction>
</comment>
<keyword evidence="24" id="KW-1185">Reference proteome</keyword>
<dbReference type="AlphaFoldDB" id="A0A0M0G5D1"/>
<dbReference type="CDD" id="cd00830">
    <property type="entry name" value="KAS_III"/>
    <property type="match status" value="1"/>
</dbReference>
<keyword evidence="3 20" id="KW-0963">Cytoplasm</keyword>
<feature type="domain" description="Beta-ketoacyl-[acyl-carrier-protein] synthase III C-terminal" evidence="21">
    <location>
        <begin position="243"/>
        <end position="332"/>
    </location>
</feature>
<dbReference type="FunFam" id="3.40.47.10:FF:000004">
    <property type="entry name" value="3-oxoacyl-[acyl-carrier-protein] synthase 3"/>
    <property type="match status" value="1"/>
</dbReference>
<dbReference type="PANTHER" id="PTHR34069:SF2">
    <property type="entry name" value="BETA-KETOACYL-[ACYL-CARRIER-PROTEIN] SYNTHASE III"/>
    <property type="match status" value="1"/>
</dbReference>
<keyword evidence="9 20" id="KW-0012">Acyltransferase</keyword>
<keyword evidence="6 20" id="KW-0276">Fatty acid metabolism</keyword>
<comment type="domain">
    <text evidence="20">The last Arg residue of the ACP-binding site is essential for the weak association between ACP/AcpP and FabH.</text>
</comment>
<protein>
    <recommendedName>
        <fullName evidence="20">Beta-ketoacyl-[acyl-carrier-protein] synthase III</fullName>
        <shortName evidence="20">Beta-ketoacyl-ACP synthase III</shortName>
        <shortName evidence="20">KAS III</shortName>
        <ecNumber evidence="20">2.3.1.180</ecNumber>
    </recommendedName>
    <alternativeName>
        <fullName evidence="20">3-oxoacyl-[acyl-carrier-protein] synthase 3</fullName>
    </alternativeName>
    <alternativeName>
        <fullName evidence="20">3-oxoacyl-[acyl-carrier-protein] synthase III</fullName>
    </alternativeName>
</protein>
<evidence type="ECO:0000256" key="8">
    <source>
        <dbReference type="ARBA" id="ARBA00023160"/>
    </source>
</evidence>
<evidence type="ECO:0000256" key="4">
    <source>
        <dbReference type="ARBA" id="ARBA00022516"/>
    </source>
</evidence>
<comment type="subunit">
    <text evidence="20">Homodimer.</text>
</comment>
<dbReference type="UniPathway" id="UPA00094"/>
<comment type="caution">
    <text evidence="23">The sequence shown here is derived from an EMBL/GenBank/DDBJ whole genome shotgun (WGS) entry which is preliminary data.</text>
</comment>
<feature type="active site" evidence="20">
    <location>
        <position position="122"/>
    </location>
</feature>
<dbReference type="PATRIC" id="fig|189381.12.peg.2842"/>
<comment type="function">
    <text evidence="20">Catalyzes the condensation reaction of fatty acid synthesis by the addition to an acyl acceptor of two carbons from malonyl-ACP. Catalyzes the first condensation reaction which initiates fatty acid synthesis and may therefore play a role in governing the total rate of fatty acid production. Possesses both acetoacetyl-ACP synthase and acetyl transacylase activities. Its substrate specificity determines the biosynthesis of branched-chain and/or straight-chain of fatty acids.</text>
</comment>
<name>A0A0M0G5D1_9BACI</name>
<dbReference type="SUPFAM" id="SSF53901">
    <property type="entry name" value="Thiolase-like"/>
    <property type="match status" value="1"/>
</dbReference>
<evidence type="ECO:0000313" key="23">
    <source>
        <dbReference type="EMBL" id="KON85070.1"/>
    </source>
</evidence>
<evidence type="ECO:0000256" key="2">
    <source>
        <dbReference type="ARBA" id="ARBA00008642"/>
    </source>
</evidence>
<comment type="catalytic activity">
    <reaction evidence="11">
        <text>malonyl-[ACP] + propanoyl-CoA + H(+) = 3-oxopentanoyl-[ACP] + CO2 + CoA</text>
        <dbReference type="Rhea" id="RHEA:42244"/>
        <dbReference type="Rhea" id="RHEA-COMP:9623"/>
        <dbReference type="Rhea" id="RHEA-COMP:9939"/>
        <dbReference type="ChEBI" id="CHEBI:15378"/>
        <dbReference type="ChEBI" id="CHEBI:16526"/>
        <dbReference type="ChEBI" id="CHEBI:57287"/>
        <dbReference type="ChEBI" id="CHEBI:57392"/>
        <dbReference type="ChEBI" id="CHEBI:78449"/>
        <dbReference type="ChEBI" id="CHEBI:78818"/>
    </reaction>
    <physiologicalReaction direction="left-to-right" evidence="11">
        <dbReference type="Rhea" id="RHEA:42245"/>
    </physiologicalReaction>
</comment>
<evidence type="ECO:0000256" key="6">
    <source>
        <dbReference type="ARBA" id="ARBA00022832"/>
    </source>
</evidence>
<keyword evidence="7 20" id="KW-0443">Lipid metabolism</keyword>
<evidence type="ECO:0000256" key="9">
    <source>
        <dbReference type="ARBA" id="ARBA00023315"/>
    </source>
</evidence>
<keyword evidence="5 20" id="KW-0808">Transferase</keyword>
<comment type="catalytic activity">
    <reaction evidence="10">
        <text>pentanoyl-CoA + malonyl-[ACP] + H(+) = 3-oxoheptanoyl-[ACP] + CO2 + CoA</text>
        <dbReference type="Rhea" id="RHEA:42252"/>
        <dbReference type="Rhea" id="RHEA-COMP:9623"/>
        <dbReference type="Rhea" id="RHEA-COMP:9943"/>
        <dbReference type="ChEBI" id="CHEBI:15378"/>
        <dbReference type="ChEBI" id="CHEBI:16526"/>
        <dbReference type="ChEBI" id="CHEBI:57287"/>
        <dbReference type="ChEBI" id="CHEBI:57389"/>
        <dbReference type="ChEBI" id="CHEBI:78449"/>
        <dbReference type="ChEBI" id="CHEBI:78824"/>
    </reaction>
    <physiologicalReaction direction="left-to-right" evidence="10">
        <dbReference type="Rhea" id="RHEA:42253"/>
    </physiologicalReaction>
</comment>
<evidence type="ECO:0000256" key="3">
    <source>
        <dbReference type="ARBA" id="ARBA00022490"/>
    </source>
</evidence>
<proteinExistence type="inferred from homology"/>
<feature type="active site" evidence="20">
    <location>
        <position position="259"/>
    </location>
</feature>
<comment type="catalytic activity">
    <reaction evidence="14">
        <text>heptanoyl-CoA + malonyl-[ACP] + H(+) = 3-oxononanoyl-[ACP] + CO2 + CoA</text>
        <dbReference type="Rhea" id="RHEA:42260"/>
        <dbReference type="Rhea" id="RHEA-COMP:9623"/>
        <dbReference type="Rhea" id="RHEA-COMP:9944"/>
        <dbReference type="ChEBI" id="CHEBI:15378"/>
        <dbReference type="ChEBI" id="CHEBI:16526"/>
        <dbReference type="ChEBI" id="CHEBI:57287"/>
        <dbReference type="ChEBI" id="CHEBI:78449"/>
        <dbReference type="ChEBI" id="CHEBI:78811"/>
        <dbReference type="ChEBI" id="CHEBI:78826"/>
    </reaction>
    <physiologicalReaction direction="left-to-right" evidence="14">
        <dbReference type="Rhea" id="RHEA:42261"/>
    </physiologicalReaction>
</comment>
<dbReference type="PANTHER" id="PTHR34069">
    <property type="entry name" value="3-OXOACYL-[ACYL-CARRIER-PROTEIN] SYNTHASE 3"/>
    <property type="match status" value="1"/>
</dbReference>
<dbReference type="NCBIfam" id="NF006829">
    <property type="entry name" value="PRK09352.1"/>
    <property type="match status" value="1"/>
</dbReference>
<dbReference type="OrthoDB" id="9815506at2"/>
<evidence type="ECO:0000259" key="21">
    <source>
        <dbReference type="Pfam" id="PF08541"/>
    </source>
</evidence>
<keyword evidence="8 20" id="KW-0275">Fatty acid biosynthesis</keyword>
<feature type="domain" description="Beta-ketoacyl-[acyl-carrier-protein] synthase III N-terminal" evidence="22">
    <location>
        <begin position="116"/>
        <end position="194"/>
    </location>
</feature>
<dbReference type="InterPro" id="IPR013747">
    <property type="entry name" value="ACP_syn_III_C"/>
</dbReference>
<evidence type="ECO:0000256" key="5">
    <source>
        <dbReference type="ARBA" id="ARBA00022679"/>
    </source>
</evidence>
<dbReference type="EC" id="2.3.1.180" evidence="20"/>
<evidence type="ECO:0000256" key="19">
    <source>
        <dbReference type="ARBA" id="ARBA00056015"/>
    </source>
</evidence>
<dbReference type="GO" id="GO:0033818">
    <property type="term" value="F:beta-ketoacyl-acyl-carrier-protein synthase III activity"/>
    <property type="evidence" value="ECO:0007669"/>
    <property type="project" value="UniProtKB-UniRule"/>
</dbReference>
<comment type="function">
    <text evidence="19">Catalyzes the condensation reaction of fatty acid synthesis by the addition to an acyl acceptor of two carbons from malonyl-ACP. Catalyzes the first condensation reaction which initiates fatty acid synthesis and may therefore play a role in governing the total rate of fatty acid production. Possesses both acetoacetyl-ACP synthase and acetyl transacylase activities. Has some substrate specificity for branched chain acyl-CoA, determining the biosynthesis of branched-chain of fatty acids instead of straight-chain.</text>
</comment>
<dbReference type="HAMAP" id="MF_01815">
    <property type="entry name" value="FabH"/>
    <property type="match status" value="1"/>
</dbReference>
<dbReference type="EMBL" id="LGUE01000004">
    <property type="protein sequence ID" value="KON85070.1"/>
    <property type="molecule type" value="Genomic_DNA"/>
</dbReference>
<accession>A0A0M0G5D1</accession>
<keyword evidence="4 20" id="KW-0444">Lipid biosynthesis</keyword>
<comment type="catalytic activity">
    <reaction evidence="12">
        <text>malonyl-[ACP] + acetyl-CoA + H(+) = 3-oxobutanoyl-[ACP] + CO2 + CoA</text>
        <dbReference type="Rhea" id="RHEA:12080"/>
        <dbReference type="Rhea" id="RHEA-COMP:9623"/>
        <dbReference type="Rhea" id="RHEA-COMP:9625"/>
        <dbReference type="ChEBI" id="CHEBI:15378"/>
        <dbReference type="ChEBI" id="CHEBI:16526"/>
        <dbReference type="ChEBI" id="CHEBI:57287"/>
        <dbReference type="ChEBI" id="CHEBI:57288"/>
        <dbReference type="ChEBI" id="CHEBI:78449"/>
        <dbReference type="ChEBI" id="CHEBI:78450"/>
        <dbReference type="EC" id="2.3.1.180"/>
    </reaction>
    <physiologicalReaction direction="left-to-right" evidence="12">
        <dbReference type="Rhea" id="RHEA:12081"/>
    </physiologicalReaction>
</comment>
<dbReference type="Pfam" id="PF08545">
    <property type="entry name" value="ACP_syn_III"/>
    <property type="match status" value="1"/>
</dbReference>
<dbReference type="GO" id="GO:0006633">
    <property type="term" value="P:fatty acid biosynthetic process"/>
    <property type="evidence" value="ECO:0007669"/>
    <property type="project" value="UniProtKB-UniRule"/>
</dbReference>
<evidence type="ECO:0000313" key="24">
    <source>
        <dbReference type="Proteomes" id="UP000037405"/>
    </source>
</evidence>
<dbReference type="Gene3D" id="3.40.47.10">
    <property type="match status" value="1"/>
</dbReference>
<evidence type="ECO:0000256" key="1">
    <source>
        <dbReference type="ARBA" id="ARBA00005194"/>
    </source>
</evidence>
<comment type="catalytic activity">
    <reaction evidence="18">
        <text>3-methylbutanoyl-CoA + malonyl-[ACP] + H(+) = 5-methyl-3-oxohexanoyl-[ACP] + CO2 + CoA</text>
        <dbReference type="Rhea" id="RHEA:42272"/>
        <dbReference type="Rhea" id="RHEA-COMP:9623"/>
        <dbReference type="Rhea" id="RHEA-COMP:9941"/>
        <dbReference type="ChEBI" id="CHEBI:15378"/>
        <dbReference type="ChEBI" id="CHEBI:16526"/>
        <dbReference type="ChEBI" id="CHEBI:57287"/>
        <dbReference type="ChEBI" id="CHEBI:57345"/>
        <dbReference type="ChEBI" id="CHEBI:78449"/>
        <dbReference type="ChEBI" id="CHEBI:78822"/>
        <dbReference type="EC" id="2.3.1.300"/>
    </reaction>
    <physiologicalReaction direction="left-to-right" evidence="18">
        <dbReference type="Rhea" id="RHEA:42273"/>
    </physiologicalReaction>
</comment>
<evidence type="ECO:0000256" key="12">
    <source>
        <dbReference type="ARBA" id="ARBA00051096"/>
    </source>
</evidence>
<dbReference type="GO" id="GO:0005737">
    <property type="term" value="C:cytoplasm"/>
    <property type="evidence" value="ECO:0007669"/>
    <property type="project" value="UniProtKB-SubCell"/>
</dbReference>